<feature type="domain" description="HD-GYP" evidence="3">
    <location>
        <begin position="175"/>
        <end position="385"/>
    </location>
</feature>
<dbReference type="SMART" id="SM00471">
    <property type="entry name" value="HDc"/>
    <property type="match status" value="1"/>
</dbReference>
<dbReference type="InterPro" id="IPR001789">
    <property type="entry name" value="Sig_transdc_resp-reg_receiver"/>
</dbReference>
<feature type="domain" description="Response regulatory" evidence="2">
    <location>
        <begin position="29"/>
        <end position="148"/>
    </location>
</feature>
<dbReference type="PROSITE" id="PS51832">
    <property type="entry name" value="HD_GYP"/>
    <property type="match status" value="1"/>
</dbReference>
<dbReference type="InterPro" id="IPR011006">
    <property type="entry name" value="CheY-like_superfamily"/>
</dbReference>
<dbReference type="SUPFAM" id="SSF109604">
    <property type="entry name" value="HD-domain/PDEase-like"/>
    <property type="match status" value="1"/>
</dbReference>
<accession>A0A3B1C6N2</accession>
<dbReference type="Pfam" id="PF13487">
    <property type="entry name" value="HD_5"/>
    <property type="match status" value="1"/>
</dbReference>
<dbReference type="AlphaFoldDB" id="A0A3B1C6N2"/>
<gene>
    <name evidence="4" type="ORF">MNBD_NITROSPINAE03-416</name>
</gene>
<feature type="compositionally biased region" description="Polar residues" evidence="1">
    <location>
        <begin position="9"/>
        <end position="19"/>
    </location>
</feature>
<dbReference type="PANTHER" id="PTHR45228:SF1">
    <property type="entry name" value="CYCLIC DI-GMP PHOSPHODIESTERASE TM_0186"/>
    <property type="match status" value="1"/>
</dbReference>
<dbReference type="InterPro" id="IPR052020">
    <property type="entry name" value="Cyclic_di-GMP/3'3'-cGAMP_PDE"/>
</dbReference>
<proteinExistence type="predicted"/>
<dbReference type="GO" id="GO:0000160">
    <property type="term" value="P:phosphorelay signal transduction system"/>
    <property type="evidence" value="ECO:0007669"/>
    <property type="project" value="InterPro"/>
</dbReference>
<protein>
    <submittedName>
        <fullName evidence="4">Response regulator</fullName>
    </submittedName>
</protein>
<dbReference type="InterPro" id="IPR003607">
    <property type="entry name" value="HD/PDEase_dom"/>
</dbReference>
<dbReference type="PROSITE" id="PS50110">
    <property type="entry name" value="RESPONSE_REGULATORY"/>
    <property type="match status" value="1"/>
</dbReference>
<dbReference type="SMART" id="SM00448">
    <property type="entry name" value="REC"/>
    <property type="match status" value="1"/>
</dbReference>
<evidence type="ECO:0000256" key="1">
    <source>
        <dbReference type="SAM" id="MobiDB-lite"/>
    </source>
</evidence>
<dbReference type="Gene3D" id="3.40.50.2300">
    <property type="match status" value="1"/>
</dbReference>
<evidence type="ECO:0000259" key="2">
    <source>
        <dbReference type="PROSITE" id="PS50110"/>
    </source>
</evidence>
<feature type="region of interest" description="Disordered" evidence="1">
    <location>
        <begin position="1"/>
        <end position="22"/>
    </location>
</feature>
<sequence>MVTEKHTVEASSQELTGNDSGKEDNKNYTVLVVDDNDDNVFLLESIITSHGYNVISASGGQEALDLIKSKRAELDIVILDVMMPVIDGLEVTRSIKSNIRTRHIPVILLTAKQKDRNDVAKGLDMGADDYLSKPVDSMELLARIRSSLQTKKLQDKLTQMNDQLEQLVEERTIEIMLTRNAAIFGFAKLAEYRDPETGSHLERIRNYTKILANELKNFPQFQEEIDDEFVTTIFQSSPLHDIGKVGIPDEILLKPGSLTEEEFKIMKSHVTIGGDSLASTGKLFGEDSFLSMGRDIAYHHHEKWNGKGYPNGLKGDQIPLPARIMALADVFDALVSKRVYKEAMSLENARDIILVGEGDHFDPDIVKAFRNIEESFAGIKDQYAD</sequence>
<dbReference type="Pfam" id="PF00072">
    <property type="entry name" value="Response_reg"/>
    <property type="match status" value="1"/>
</dbReference>
<dbReference type="PANTHER" id="PTHR45228">
    <property type="entry name" value="CYCLIC DI-GMP PHOSPHODIESTERASE TM_0186-RELATED"/>
    <property type="match status" value="1"/>
</dbReference>
<dbReference type="Gene3D" id="1.10.3210.10">
    <property type="entry name" value="Hypothetical protein af1432"/>
    <property type="match status" value="1"/>
</dbReference>
<name>A0A3B1C6N2_9ZZZZ</name>
<evidence type="ECO:0000313" key="4">
    <source>
        <dbReference type="EMBL" id="VAX22301.1"/>
    </source>
</evidence>
<dbReference type="SUPFAM" id="SSF52172">
    <property type="entry name" value="CheY-like"/>
    <property type="match status" value="1"/>
</dbReference>
<dbReference type="CDD" id="cd00077">
    <property type="entry name" value="HDc"/>
    <property type="match status" value="1"/>
</dbReference>
<reference evidence="4" key="1">
    <citation type="submission" date="2018-06" db="EMBL/GenBank/DDBJ databases">
        <authorList>
            <person name="Zhirakovskaya E."/>
        </authorList>
    </citation>
    <scope>NUCLEOTIDE SEQUENCE</scope>
</reference>
<organism evidence="4">
    <name type="scientific">hydrothermal vent metagenome</name>
    <dbReference type="NCBI Taxonomy" id="652676"/>
    <lineage>
        <taxon>unclassified sequences</taxon>
        <taxon>metagenomes</taxon>
        <taxon>ecological metagenomes</taxon>
    </lineage>
</organism>
<dbReference type="InterPro" id="IPR037522">
    <property type="entry name" value="HD_GYP_dom"/>
</dbReference>
<evidence type="ECO:0000259" key="3">
    <source>
        <dbReference type="PROSITE" id="PS51832"/>
    </source>
</evidence>
<dbReference type="EMBL" id="UOGB01000233">
    <property type="protein sequence ID" value="VAX22301.1"/>
    <property type="molecule type" value="Genomic_DNA"/>
</dbReference>